<feature type="domain" description="RING-type" evidence="5">
    <location>
        <begin position="2816"/>
        <end position="2853"/>
    </location>
</feature>
<evidence type="ECO:0000256" key="3">
    <source>
        <dbReference type="ARBA" id="ARBA00022833"/>
    </source>
</evidence>
<keyword evidence="7" id="KW-1185">Reference proteome</keyword>
<dbReference type="GO" id="GO:0005730">
    <property type="term" value="C:nucleolus"/>
    <property type="evidence" value="ECO:0007669"/>
    <property type="project" value="TreeGrafter"/>
</dbReference>
<evidence type="ECO:0000259" key="5">
    <source>
        <dbReference type="PROSITE" id="PS50089"/>
    </source>
</evidence>
<dbReference type="InterPro" id="IPR013083">
    <property type="entry name" value="Znf_RING/FYVE/PHD"/>
</dbReference>
<dbReference type="GO" id="GO:0002376">
    <property type="term" value="P:immune system process"/>
    <property type="evidence" value="ECO:0007669"/>
    <property type="project" value="UniProtKB-KW"/>
</dbReference>
<name>A0A3B3CNS2_ORYME</name>
<dbReference type="GO" id="GO:2000051">
    <property type="term" value="P:negative regulation of non-canonical Wnt signaling pathway"/>
    <property type="evidence" value="ECO:0007669"/>
    <property type="project" value="TreeGrafter"/>
</dbReference>
<reference evidence="6" key="1">
    <citation type="submission" date="2025-08" db="UniProtKB">
        <authorList>
            <consortium name="Ensembl"/>
        </authorList>
    </citation>
    <scope>IDENTIFICATION</scope>
</reference>
<dbReference type="GO" id="GO:0005811">
    <property type="term" value="C:lipid droplet"/>
    <property type="evidence" value="ECO:0007669"/>
    <property type="project" value="UniProtKB-SubCell"/>
</dbReference>
<evidence type="ECO:0000313" key="7">
    <source>
        <dbReference type="Proteomes" id="UP000261560"/>
    </source>
</evidence>
<evidence type="ECO:0000256" key="1">
    <source>
        <dbReference type="ARBA" id="ARBA00022723"/>
    </source>
</evidence>
<dbReference type="SUPFAM" id="SSF52540">
    <property type="entry name" value="P-loop containing nucleoside triphosphate hydrolases"/>
    <property type="match status" value="2"/>
</dbReference>
<dbReference type="PROSITE" id="PS50089">
    <property type="entry name" value="ZF_RING_2"/>
    <property type="match status" value="1"/>
</dbReference>
<dbReference type="PANTHER" id="PTHR22605">
    <property type="entry name" value="RZ-TYPE DOMAIN-CONTAINING PROTEIN"/>
    <property type="match status" value="1"/>
</dbReference>
<dbReference type="InterPro" id="IPR017907">
    <property type="entry name" value="Znf_RING_CS"/>
</dbReference>
<keyword evidence="1" id="KW-0479">Metal-binding</keyword>
<dbReference type="InterPro" id="IPR031248">
    <property type="entry name" value="RNF213"/>
</dbReference>
<protein>
    <recommendedName>
        <fullName evidence="5">RING-type domain-containing protein</fullName>
    </recommendedName>
</protein>
<organism evidence="6 7">
    <name type="scientific">Oryzias melastigma</name>
    <name type="common">Marine medaka</name>
    <dbReference type="NCBI Taxonomy" id="30732"/>
    <lineage>
        <taxon>Eukaryota</taxon>
        <taxon>Metazoa</taxon>
        <taxon>Chordata</taxon>
        <taxon>Craniata</taxon>
        <taxon>Vertebrata</taxon>
        <taxon>Euteleostomi</taxon>
        <taxon>Actinopterygii</taxon>
        <taxon>Neopterygii</taxon>
        <taxon>Teleostei</taxon>
        <taxon>Neoteleostei</taxon>
        <taxon>Acanthomorphata</taxon>
        <taxon>Ovalentaria</taxon>
        <taxon>Atherinomorphae</taxon>
        <taxon>Beloniformes</taxon>
        <taxon>Adrianichthyidae</taxon>
        <taxon>Oryziinae</taxon>
        <taxon>Oryzias</taxon>
    </lineage>
</organism>
<dbReference type="PROSITE" id="PS00518">
    <property type="entry name" value="ZF_RING_1"/>
    <property type="match status" value="1"/>
</dbReference>
<dbReference type="PaxDb" id="30732-ENSOMEP00000019528"/>
<dbReference type="SUPFAM" id="SSF57850">
    <property type="entry name" value="RING/U-box"/>
    <property type="match status" value="1"/>
</dbReference>
<dbReference type="GO" id="GO:0005829">
    <property type="term" value="C:cytosol"/>
    <property type="evidence" value="ECO:0007669"/>
    <property type="project" value="UniProtKB-SubCell"/>
</dbReference>
<dbReference type="CDD" id="cd16449">
    <property type="entry name" value="RING-HC"/>
    <property type="match status" value="1"/>
</dbReference>
<dbReference type="InterPro" id="IPR003593">
    <property type="entry name" value="AAA+_ATPase"/>
</dbReference>
<dbReference type="GO" id="GO:0005524">
    <property type="term" value="F:ATP binding"/>
    <property type="evidence" value="ECO:0007669"/>
    <property type="project" value="UniProtKB-KW"/>
</dbReference>
<evidence type="ECO:0000313" key="6">
    <source>
        <dbReference type="Ensembl" id="ENSOMEP00000019528.1"/>
    </source>
</evidence>
<dbReference type="GO" id="GO:0008270">
    <property type="term" value="F:zinc ion binding"/>
    <property type="evidence" value="ECO:0007669"/>
    <property type="project" value="UniProtKB-KW"/>
</dbReference>
<dbReference type="GO" id="GO:0016020">
    <property type="term" value="C:membrane"/>
    <property type="evidence" value="ECO:0007669"/>
    <property type="project" value="TreeGrafter"/>
</dbReference>
<dbReference type="Gene3D" id="3.30.40.10">
    <property type="entry name" value="Zinc/RING finger domain, C3HC4 (zinc finger)"/>
    <property type="match status" value="1"/>
</dbReference>
<dbReference type="InterPro" id="IPR027417">
    <property type="entry name" value="P-loop_NTPase"/>
</dbReference>
<dbReference type="PANTHER" id="PTHR22605:SF21">
    <property type="entry name" value="E3 UBIQUITIN-PROTEIN LIGASE RNF213-BETA"/>
    <property type="match status" value="1"/>
</dbReference>
<dbReference type="Proteomes" id="UP000261560">
    <property type="component" value="Unplaced"/>
</dbReference>
<evidence type="ECO:0000256" key="4">
    <source>
        <dbReference type="PROSITE-ProRule" id="PRU00175"/>
    </source>
</evidence>
<dbReference type="STRING" id="30732.ENSOMEP00000019528"/>
<proteinExistence type="predicted"/>
<keyword evidence="3" id="KW-0862">Zinc</keyword>
<dbReference type="GO" id="GO:0002040">
    <property type="term" value="P:sprouting angiogenesis"/>
    <property type="evidence" value="ECO:0007669"/>
    <property type="project" value="TreeGrafter"/>
</dbReference>
<dbReference type="InterPro" id="IPR001841">
    <property type="entry name" value="Znf_RING"/>
</dbReference>
<dbReference type="OMA" id="GICVEQI"/>
<accession>A0A3B3CNS2</accession>
<dbReference type="GO" id="GO:0061630">
    <property type="term" value="F:ubiquitin protein ligase activity"/>
    <property type="evidence" value="ECO:0007669"/>
    <property type="project" value="UniProtKB-EC"/>
</dbReference>
<sequence length="2871" mass="328408">MVRAPPGGPVFSLHIYAVLDKRFRFYKDHDTLELCFDGGSLPLQITRFTVLGLMNHCAQLLVVEVVLLLPLLFKLRHPGADAHKVGPAVEEADWSGLTHFRFMPFREKVQSHPDKRRMLSLMRKHLSLVSEMPLLQLGWLSLLAFEDVPEFSDLTGVSSEHLIQSVLRNLCEIVRVVPQYRTVLQSFQLVLKLAEILEVKLGEESKEDEETIRQKLLDRILPVQQLIREWRDKLLWKPLLTARALSYPKEEGDLLRNLCSKVKSPPTTILSAIIVESSSRFRDQMVAKLLDPQSAMNFLLPSLNVLKMASQMHKLTNSNLILSSWVKRSAHVASEQRPATAPVQMNLVRVCEDIWSPLLTEFLHLGVRISQADISFKLLDQVLVDSGDQGDGGLLNTELNLMSEAMSAAGGINSEEGWVELRLRQIQEYRKLLEAAAAASTILEEASFKQRLLRSLTDELLCAGQQLSLVSKHHTSCLEEFLRSHTLIRWVQENLRMSDLKVYVDLASISAGENDREIDQVACFHDAVMGYAPLLYSLSPQAGFENFMKCAQLVWDAHCRDEKLPDKLRESARLLNWLKTLKETHGSVEQSSLSLASSINEHGIYYIGRSERNTEKRCLQNMVQVMVKRGREEKSYKHEDLLELQNKLMLMSSKGEHGREQVTRFTEVVHTDMIRGKNQWEQLLRDMSKYLSDSLDIKTLARVLSCLSESNQLHMIRNLPKQIQEGKPNLVLCPNAEVFTTTLSFYMESPEQPLPSADEVLVCREETTPEEVEVFLRRVFNQASSHNWQKIYTLVNPGLLGYDVSEALVETYEGLERSASSRFRLVIVSPVAHQHRCVPSYFSNNKIQAGESIREDVAKKYLCHHFRPNMLNPVASISPDQLSVWMVSSVRPAVKSLFVDHLFEKFQQKHPRAKHIKIRLIKPCVDMDSLIKRLTETLCPLREQDPVLLHLDTAGVRTGLEELLFRLLVLGCVSDSHGTLWRRNEAHLITVEVLKPNVSPQNQPREVNLALFDILPTIHCRPPKEVRHILSNQRFLSKKPFDPLMNEQEFQSEGIQRPYQYLRLYNQKQNLDRFSYKDGSVVGNPDDCLHHFLLYCGMEDPSWGELKNFSWFLNVQLKDCENSVFCDPDVLADHLPEFKSFIVSFMILMARDFASPSLSTSDESPVLRTGLGQSEELLTLLTIRKRWEMEPHPYIFFNADHSSMSFLGFNIQPCQRRNTLNAVDPSSKKVLIQNVMPQKLYEGLNRQRICLTENFDRLPRSDKIKRISCVVGAQKGITDKSFDPDPTYELTADNVMKMLAIHMRFRCGIPVVIMGETGCGKTRLVRFLCTLQKEDKPVENMVLVKVHGGTTAEMIYRKVREAEDLAFKNQQMHKIDTILFFDEANTTDAIFAIKEVLCDQTVKGEPLKAQSGLKIIAACNPYRQHSPKMVERLELAGLGYRVRADDTKDRFGKVPLRQLVYRVHPLPSSLISLVWDFGQLSDSTELSYIEQIVQKKSADHSLPAACRDIISAVLAASQKYMRSRKDECSFVSLRDVERSMKVLVWFYQHSMDLFYNCNHLSEDYKVLKCLILAVGVSYYPSLVAKEEYLGKICVHFPHPLNSAAALQAEISSCQEIFLQNIQTRETIAKNIALTENVFLMVVCIELRIPLFLVGKPGSSKSLAKTVVADAMQGQNSHSELFRKLKQVHMVSFQCSPHSSPEGIIGTFKNCARFQKDKNMEEYVSVVVLDEIGLAEDSPQMPLKTLHPLLEDGCIDNDKPDPHLKVGFVGISNWALDPAKMNRGIFVSRWDPSEDELVHTAQGICSSVNQILLKIKHLFPYLAKAFLNICKETSKNQFFGLRDYYSLIKMLFATAKVTQQEPDGEQLVEAILRNFSGQPKGFDSVEFFQEVLQDIHEIPRPSTLDMVKKNLDHESNEESRYLLLLTTNNAALHILQQQVFAKSDSSPPEIIFGSGFPKDQEYGHICRNVNRVKTCMETGRHVILLNMQNLYESLYDALNQYYVYLSNQQYVDLGLGSHRVKCRVHINFRLVVIEDQKKVYEHFPVPLINRLEKHRVDRSTDLELWQHRVLDKLRGWLQGFSGETNQDFKLSDIFIGFHDDACASALLQALEERKQKGLKYESGLHQQENIRPFQSDKKEQTIDMEADQFVDAMDSEQEGEMEEIRNKAGRQKLENEEMMETESYALSSELKKEDDVLELAKSLLLNCATPDAVVRLKYSDLSTQEKEKLQKLYFQQHHHSLRDFLEYSMSRYEGCCRFLEITTFSSLLTRSDVREMAHALGLHTDRFMLLSLHQFDTEVSFCNKISFLHDAGHSLHLLLIQMDLEESHCSDELLASAYCTMNYVTSLEDQICWVIFIIKASRIPSQSRYISFQGVWNSAHIDDLRDSEDMSLNLLDLTDRAHLHSLSLVRSCVQKAVGLLRDADNMPSRSMQRMHILLRFQSALLNRLAEALEQREELMGAPKDWVSTEAKKRQALQEGGTLHTLWRCLQSSVIPHLASMLEVLDRYSNLELLSNSGLNISLLHLWVDILADSQILHLSPLKSSESDQEVLVQHCFIVDEEELPCLAPFSWLIKLHLESLWEESEFMPTKKGCAERIVQLVSAFNSSRLGFLLQKLSEADRTEHGLLYLQDFLLLSLKIKSRDERLVFELQASMGVSAELSPPWITAAAKFFAARMDTLSHIFLLQPDILALGICAEQSKLLTVDSLQQCEFFVSRVQLLQPCLDRALGQKYTEHCSAADLQHLGSISLWHWMLIVASFIEHVIFKIEQEDSRLIERAIKHCNLMQELSDVRSVATLSQLIRILNSFHDECISRDLVCLLELREPSLLPCQHVVCLSCLQSCIQQHRHHCPKCRKELQKDFTPTVSHAIKYI</sequence>
<reference evidence="6" key="2">
    <citation type="submission" date="2025-09" db="UniProtKB">
        <authorList>
            <consortium name="Ensembl"/>
        </authorList>
    </citation>
    <scope>IDENTIFICATION</scope>
</reference>
<dbReference type="GO" id="GO:0006629">
    <property type="term" value="P:lipid metabolic process"/>
    <property type="evidence" value="ECO:0007669"/>
    <property type="project" value="UniProtKB-KW"/>
</dbReference>
<dbReference type="GeneTree" id="ENSGT00630000089884"/>
<dbReference type="Gene3D" id="3.40.50.300">
    <property type="entry name" value="P-loop containing nucleotide triphosphate hydrolases"/>
    <property type="match status" value="2"/>
</dbReference>
<dbReference type="GO" id="GO:0006511">
    <property type="term" value="P:ubiquitin-dependent protein catabolic process"/>
    <property type="evidence" value="ECO:0007669"/>
    <property type="project" value="TreeGrafter"/>
</dbReference>
<dbReference type="SMART" id="SM00382">
    <property type="entry name" value="AAA"/>
    <property type="match status" value="2"/>
</dbReference>
<dbReference type="Ensembl" id="ENSOMET00000028842.1">
    <property type="protein sequence ID" value="ENSOMEP00000019528.1"/>
    <property type="gene ID" value="ENSOMEG00000021386.1"/>
</dbReference>
<dbReference type="GO" id="GO:0016887">
    <property type="term" value="F:ATP hydrolysis activity"/>
    <property type="evidence" value="ECO:0007669"/>
    <property type="project" value="InterPro"/>
</dbReference>
<keyword evidence="2 4" id="KW-0863">Zinc-finger</keyword>
<evidence type="ECO:0000256" key="2">
    <source>
        <dbReference type="ARBA" id="ARBA00022771"/>
    </source>
</evidence>